<dbReference type="STRING" id="58919.A0A316ZCY8"/>
<sequence length="323" mass="35510">MSTALDALKQYTAVVSDSGDFESIDAYKPQDATTNPSLILAAIKQEKYARLLDVAAKYAKEQGGSDKTAQIDEACDRLLVEFGVEILKLIPGRVSTEVDARLSFDKEATKAKAHKLIKMYKDQGIDKDRVLIKIASTWEGIQAARELEAESQIHCNLTLLFGFGQAVACAEAGVTLISPFVGRILDYYKKQTGKEYASHEDPGVVSVQKIYNYYKQHGYNTIVMGASFRNIGEIKELAGCDFLTIAPALLEQLKNESGSLERKLSPEKAKSEDPQAKVSFVDNQGDFLFELAKDAMASTKLYEGIAKFAEDGQALKDLVAKKL</sequence>
<dbReference type="OrthoDB" id="2015515at2759"/>
<dbReference type="RefSeq" id="XP_025599163.1">
    <property type="nucleotide sequence ID" value="XM_025740885.1"/>
</dbReference>
<organism evidence="10 11">
    <name type="scientific">Tilletiopsis washingtonensis</name>
    <dbReference type="NCBI Taxonomy" id="58919"/>
    <lineage>
        <taxon>Eukaryota</taxon>
        <taxon>Fungi</taxon>
        <taxon>Dikarya</taxon>
        <taxon>Basidiomycota</taxon>
        <taxon>Ustilaginomycotina</taxon>
        <taxon>Exobasidiomycetes</taxon>
        <taxon>Entylomatales</taxon>
        <taxon>Entylomatales incertae sedis</taxon>
        <taxon>Tilletiopsis</taxon>
    </lineage>
</organism>
<dbReference type="CDD" id="cd00957">
    <property type="entry name" value="Transaldolase_TalAB"/>
    <property type="match status" value="1"/>
</dbReference>
<dbReference type="UniPathway" id="UPA00115">
    <property type="reaction ID" value="UER00414"/>
</dbReference>
<evidence type="ECO:0000256" key="4">
    <source>
        <dbReference type="ARBA" id="ARBA00018292"/>
    </source>
</evidence>
<evidence type="ECO:0000256" key="2">
    <source>
        <dbReference type="ARBA" id="ARBA00008012"/>
    </source>
</evidence>
<dbReference type="GO" id="GO:0005737">
    <property type="term" value="C:cytoplasm"/>
    <property type="evidence" value="ECO:0007669"/>
    <property type="project" value="InterPro"/>
</dbReference>
<proteinExistence type="inferred from homology"/>
<comment type="similarity">
    <text evidence="2">Belongs to the transaldolase family. Type 1 subfamily.</text>
</comment>
<name>A0A316ZCY8_9BASI</name>
<dbReference type="EC" id="2.2.1.2" evidence="3 9"/>
<dbReference type="SUPFAM" id="SSF51569">
    <property type="entry name" value="Aldolase"/>
    <property type="match status" value="1"/>
</dbReference>
<evidence type="ECO:0000313" key="11">
    <source>
        <dbReference type="Proteomes" id="UP000245946"/>
    </source>
</evidence>
<dbReference type="AlphaFoldDB" id="A0A316ZCY8"/>
<dbReference type="FunFam" id="3.20.20.70:FF:000088">
    <property type="entry name" value="Transaldolase"/>
    <property type="match status" value="1"/>
</dbReference>
<evidence type="ECO:0000256" key="7">
    <source>
        <dbReference type="ARBA" id="ARBA00023270"/>
    </source>
</evidence>
<dbReference type="Pfam" id="PF00923">
    <property type="entry name" value="TAL_FSA"/>
    <property type="match status" value="1"/>
</dbReference>
<keyword evidence="7" id="KW-0704">Schiff base</keyword>
<dbReference type="NCBIfam" id="TIGR00874">
    <property type="entry name" value="talAB"/>
    <property type="match status" value="1"/>
</dbReference>
<evidence type="ECO:0000256" key="5">
    <source>
        <dbReference type="ARBA" id="ARBA00022679"/>
    </source>
</evidence>
<comment type="catalytic activity">
    <reaction evidence="8 9">
        <text>D-sedoheptulose 7-phosphate + D-glyceraldehyde 3-phosphate = D-erythrose 4-phosphate + beta-D-fructose 6-phosphate</text>
        <dbReference type="Rhea" id="RHEA:17053"/>
        <dbReference type="ChEBI" id="CHEBI:16897"/>
        <dbReference type="ChEBI" id="CHEBI:57483"/>
        <dbReference type="ChEBI" id="CHEBI:57634"/>
        <dbReference type="ChEBI" id="CHEBI:59776"/>
        <dbReference type="EC" id="2.2.1.2"/>
    </reaction>
</comment>
<dbReference type="Proteomes" id="UP000245946">
    <property type="component" value="Unassembled WGS sequence"/>
</dbReference>
<dbReference type="GO" id="GO:0005975">
    <property type="term" value="P:carbohydrate metabolic process"/>
    <property type="evidence" value="ECO:0007669"/>
    <property type="project" value="InterPro"/>
</dbReference>
<evidence type="ECO:0000256" key="8">
    <source>
        <dbReference type="ARBA" id="ARBA00048810"/>
    </source>
</evidence>
<evidence type="ECO:0000256" key="1">
    <source>
        <dbReference type="ARBA" id="ARBA00004857"/>
    </source>
</evidence>
<dbReference type="PROSITE" id="PS01054">
    <property type="entry name" value="TRANSALDOLASE_1"/>
    <property type="match status" value="1"/>
</dbReference>
<accession>A0A316ZCY8</accession>
<dbReference type="GO" id="GO:0004801">
    <property type="term" value="F:transaldolase activity"/>
    <property type="evidence" value="ECO:0007669"/>
    <property type="project" value="UniProtKB-EC"/>
</dbReference>
<dbReference type="PANTHER" id="PTHR10683">
    <property type="entry name" value="TRANSALDOLASE"/>
    <property type="match status" value="1"/>
</dbReference>
<keyword evidence="5 9" id="KW-0808">Transferase</keyword>
<dbReference type="InterPro" id="IPR013785">
    <property type="entry name" value="Aldolase_TIM"/>
</dbReference>
<dbReference type="PROSITE" id="PS00958">
    <property type="entry name" value="TRANSALDOLASE_2"/>
    <property type="match status" value="1"/>
</dbReference>
<protein>
    <recommendedName>
        <fullName evidence="4 9">Transaldolase</fullName>
        <ecNumber evidence="3 9">2.2.1.2</ecNumber>
    </recommendedName>
</protein>
<dbReference type="InterPro" id="IPR018225">
    <property type="entry name" value="Transaldolase_AS"/>
</dbReference>
<dbReference type="InterPro" id="IPR004730">
    <property type="entry name" value="Transaldolase_1"/>
</dbReference>
<evidence type="ECO:0000256" key="6">
    <source>
        <dbReference type="ARBA" id="ARBA00023126"/>
    </source>
</evidence>
<dbReference type="HAMAP" id="MF_00492">
    <property type="entry name" value="Transaldolase_1"/>
    <property type="match status" value="1"/>
</dbReference>
<evidence type="ECO:0000256" key="3">
    <source>
        <dbReference type="ARBA" id="ARBA00013151"/>
    </source>
</evidence>
<keyword evidence="6 9" id="KW-0570">Pentose shunt</keyword>
<dbReference type="GeneID" id="37268429"/>
<dbReference type="GO" id="GO:0009052">
    <property type="term" value="P:pentose-phosphate shunt, non-oxidative branch"/>
    <property type="evidence" value="ECO:0007669"/>
    <property type="project" value="TreeGrafter"/>
</dbReference>
<comment type="function">
    <text evidence="9">Catalyzes the rate-limiting step of the non-oxidative phase in the pentose phosphate pathway. Catalyzes the reversible conversion of sedheptulose-7-phosphate and D-glyceraldehyde 3-phosphate into erythrose-4-phosphate and beta-D-fructose 6-phosphate.</text>
</comment>
<gene>
    <name evidence="10" type="ORF">FA09DRAFT_317694</name>
</gene>
<comment type="pathway">
    <text evidence="1 9">Carbohydrate degradation; pentose phosphate pathway; D-glyceraldehyde 3-phosphate and beta-D-fructose 6-phosphate from D-ribose 5-phosphate and D-xylulose 5-phosphate (non-oxidative stage): step 2/3.</text>
</comment>
<keyword evidence="11" id="KW-1185">Reference proteome</keyword>
<evidence type="ECO:0000256" key="9">
    <source>
        <dbReference type="RuleBase" id="RU000501"/>
    </source>
</evidence>
<dbReference type="Gene3D" id="3.20.20.70">
    <property type="entry name" value="Aldolase class I"/>
    <property type="match status" value="1"/>
</dbReference>
<reference evidence="10 11" key="1">
    <citation type="journal article" date="2018" name="Mol. Biol. Evol.">
        <title>Broad Genomic Sampling Reveals a Smut Pathogenic Ancestry of the Fungal Clade Ustilaginomycotina.</title>
        <authorList>
            <person name="Kijpornyongpan T."/>
            <person name="Mondo S.J."/>
            <person name="Barry K."/>
            <person name="Sandor L."/>
            <person name="Lee J."/>
            <person name="Lipzen A."/>
            <person name="Pangilinan J."/>
            <person name="LaButti K."/>
            <person name="Hainaut M."/>
            <person name="Henrissat B."/>
            <person name="Grigoriev I.V."/>
            <person name="Spatafora J.W."/>
            <person name="Aime M.C."/>
        </authorList>
    </citation>
    <scope>NUCLEOTIDE SEQUENCE [LARGE SCALE GENOMIC DNA]</scope>
    <source>
        <strain evidence="10 11">MCA 4186</strain>
    </source>
</reference>
<evidence type="ECO:0000313" key="10">
    <source>
        <dbReference type="EMBL" id="PWN98884.1"/>
    </source>
</evidence>
<dbReference type="InterPro" id="IPR001585">
    <property type="entry name" value="TAL/FSA"/>
</dbReference>
<dbReference type="NCBIfam" id="NF009001">
    <property type="entry name" value="PRK12346.1"/>
    <property type="match status" value="1"/>
</dbReference>
<dbReference type="EMBL" id="KZ819290">
    <property type="protein sequence ID" value="PWN98884.1"/>
    <property type="molecule type" value="Genomic_DNA"/>
</dbReference>
<dbReference type="PANTHER" id="PTHR10683:SF18">
    <property type="entry name" value="TRANSALDOLASE"/>
    <property type="match status" value="1"/>
</dbReference>